<keyword evidence="3" id="KW-1185">Reference proteome</keyword>
<dbReference type="RefSeq" id="WP_167360330.1">
    <property type="nucleotide sequence ID" value="NZ_CP156749.1"/>
</dbReference>
<evidence type="ECO:0000313" key="3">
    <source>
        <dbReference type="Proteomes" id="UP000242849"/>
    </source>
</evidence>
<proteinExistence type="predicted"/>
<keyword evidence="1" id="KW-0812">Transmembrane</keyword>
<name>A0A1H4U7I7_PSEAG</name>
<keyword evidence="1" id="KW-0472">Membrane</keyword>
<feature type="transmembrane region" description="Helical" evidence="1">
    <location>
        <begin position="21"/>
        <end position="45"/>
    </location>
</feature>
<organism evidence="2 3">
    <name type="scientific">Pseudomonas anguilliseptica</name>
    <dbReference type="NCBI Taxonomy" id="53406"/>
    <lineage>
        <taxon>Bacteria</taxon>
        <taxon>Pseudomonadati</taxon>
        <taxon>Pseudomonadota</taxon>
        <taxon>Gammaproteobacteria</taxon>
        <taxon>Pseudomonadales</taxon>
        <taxon>Pseudomonadaceae</taxon>
        <taxon>Pseudomonas</taxon>
    </lineage>
</organism>
<dbReference type="Proteomes" id="UP000242849">
    <property type="component" value="Unassembled WGS sequence"/>
</dbReference>
<accession>A0A1H4U7I7</accession>
<evidence type="ECO:0000313" key="2">
    <source>
        <dbReference type="EMBL" id="SEC64699.1"/>
    </source>
</evidence>
<keyword evidence="1" id="KW-1133">Transmembrane helix</keyword>
<evidence type="ECO:0000256" key="1">
    <source>
        <dbReference type="SAM" id="Phobius"/>
    </source>
</evidence>
<dbReference type="EMBL" id="FNSC01000001">
    <property type="protein sequence ID" value="SEC64699.1"/>
    <property type="molecule type" value="Genomic_DNA"/>
</dbReference>
<dbReference type="AlphaFoldDB" id="A0A1H4U7I7"/>
<sequence length="46" mass="5011">MDNSTCKQRVAYPAAKNSAQRYLFAIAPAGADLVLLFGLEVLLWIA</sequence>
<gene>
    <name evidence="2" type="ORF">SAMN05421553_1202</name>
</gene>
<reference evidence="3" key="1">
    <citation type="submission" date="2016-10" db="EMBL/GenBank/DDBJ databases">
        <authorList>
            <person name="Varghese N."/>
            <person name="Submissions S."/>
        </authorList>
    </citation>
    <scope>NUCLEOTIDE SEQUENCE [LARGE SCALE GENOMIC DNA]</scope>
    <source>
        <strain evidence="3">DSM 12111</strain>
    </source>
</reference>
<protein>
    <submittedName>
        <fullName evidence="2">Uncharacterized protein</fullName>
    </submittedName>
</protein>
<dbReference type="STRING" id="53406.SAMN05421553_1202"/>